<accession>A0A9W4TAS9</accession>
<feature type="non-terminal residue" evidence="1">
    <location>
        <position position="1"/>
    </location>
</feature>
<name>A0A9W4TAS9_9GLOM</name>
<dbReference type="AlphaFoldDB" id="A0A9W4TAS9"/>
<sequence length="96" mass="11369">LQKPLLEVMFKPTRPYTSDMTLDEKVKRTYHSLLKARRVKNRILILLNAFFLGQLINDDITLAQRILQCQTMTSHYHQSATRVYHLFETFGTQQIM</sequence>
<feature type="non-terminal residue" evidence="1">
    <location>
        <position position="96"/>
    </location>
</feature>
<dbReference type="EMBL" id="CAMKVN010019509">
    <property type="protein sequence ID" value="CAI2198765.1"/>
    <property type="molecule type" value="Genomic_DNA"/>
</dbReference>
<comment type="caution">
    <text evidence="1">The sequence shown here is derived from an EMBL/GenBank/DDBJ whole genome shotgun (WGS) entry which is preliminary data.</text>
</comment>
<evidence type="ECO:0000313" key="2">
    <source>
        <dbReference type="Proteomes" id="UP001153678"/>
    </source>
</evidence>
<keyword evidence="2" id="KW-1185">Reference proteome</keyword>
<protein>
    <submittedName>
        <fullName evidence="1">11023_t:CDS:1</fullName>
    </submittedName>
</protein>
<organism evidence="1 2">
    <name type="scientific">Funneliformis geosporum</name>
    <dbReference type="NCBI Taxonomy" id="1117311"/>
    <lineage>
        <taxon>Eukaryota</taxon>
        <taxon>Fungi</taxon>
        <taxon>Fungi incertae sedis</taxon>
        <taxon>Mucoromycota</taxon>
        <taxon>Glomeromycotina</taxon>
        <taxon>Glomeromycetes</taxon>
        <taxon>Glomerales</taxon>
        <taxon>Glomeraceae</taxon>
        <taxon>Funneliformis</taxon>
    </lineage>
</organism>
<gene>
    <name evidence="1" type="ORF">FWILDA_LOCUS18736</name>
</gene>
<proteinExistence type="predicted"/>
<evidence type="ECO:0000313" key="1">
    <source>
        <dbReference type="EMBL" id="CAI2198765.1"/>
    </source>
</evidence>
<dbReference type="OrthoDB" id="2444761at2759"/>
<reference evidence="1" key="1">
    <citation type="submission" date="2022-08" db="EMBL/GenBank/DDBJ databases">
        <authorList>
            <person name="Kallberg Y."/>
            <person name="Tangrot J."/>
            <person name="Rosling A."/>
        </authorList>
    </citation>
    <scope>NUCLEOTIDE SEQUENCE</scope>
    <source>
        <strain evidence="1">Wild A</strain>
    </source>
</reference>
<dbReference type="Proteomes" id="UP001153678">
    <property type="component" value="Unassembled WGS sequence"/>
</dbReference>